<feature type="region of interest" description="Disordered" evidence="1">
    <location>
        <begin position="1"/>
        <end position="24"/>
    </location>
</feature>
<dbReference type="EMBL" id="GBHO01029695">
    <property type="protein sequence ID" value="JAG13909.1"/>
    <property type="molecule type" value="Transcribed_RNA"/>
</dbReference>
<gene>
    <name evidence="2" type="ORF">CM83_44670</name>
</gene>
<evidence type="ECO:0000313" key="2">
    <source>
        <dbReference type="EMBL" id="JAG13909.1"/>
    </source>
</evidence>
<sequence length="100" mass="11714">MFSKKTHADIKKSTQKLQDPRKDSATRFKHLKIILDHVDNDEAKGLFETNFHHIFFVFYESFITAETNLRQKELPFHLGKNLQGTPNKVVRILDHCDSFA</sequence>
<evidence type="ECO:0000256" key="1">
    <source>
        <dbReference type="SAM" id="MobiDB-lite"/>
    </source>
</evidence>
<reference evidence="2" key="2">
    <citation type="submission" date="2014-07" db="EMBL/GenBank/DDBJ databases">
        <authorList>
            <person name="Hull J."/>
        </authorList>
    </citation>
    <scope>NUCLEOTIDE SEQUENCE</scope>
</reference>
<reference evidence="2" key="1">
    <citation type="journal article" date="2014" name="PLoS ONE">
        <title>Transcriptome-Based Identification of ABC Transporters in the Western Tarnished Plant Bug Lygus hesperus.</title>
        <authorList>
            <person name="Hull J.J."/>
            <person name="Chaney K."/>
            <person name="Geib S.M."/>
            <person name="Fabrick J.A."/>
            <person name="Brent C.S."/>
            <person name="Walsh D."/>
            <person name="Lavine L.C."/>
        </authorList>
    </citation>
    <scope>NUCLEOTIDE SEQUENCE</scope>
</reference>
<dbReference type="AlphaFoldDB" id="A0A0A9X1L9"/>
<name>A0A0A9X1L9_LYGHE</name>
<accession>A0A0A9X1L9</accession>
<protein>
    <submittedName>
        <fullName evidence="2">Putative Rho GTPase-activating protein CG5521</fullName>
    </submittedName>
</protein>
<organism evidence="2">
    <name type="scientific">Lygus hesperus</name>
    <name type="common">Western plant bug</name>
    <dbReference type="NCBI Taxonomy" id="30085"/>
    <lineage>
        <taxon>Eukaryota</taxon>
        <taxon>Metazoa</taxon>
        <taxon>Ecdysozoa</taxon>
        <taxon>Arthropoda</taxon>
        <taxon>Hexapoda</taxon>
        <taxon>Insecta</taxon>
        <taxon>Pterygota</taxon>
        <taxon>Neoptera</taxon>
        <taxon>Paraneoptera</taxon>
        <taxon>Hemiptera</taxon>
        <taxon>Heteroptera</taxon>
        <taxon>Panheteroptera</taxon>
        <taxon>Cimicomorpha</taxon>
        <taxon>Miridae</taxon>
        <taxon>Mirini</taxon>
        <taxon>Lygus</taxon>
    </lineage>
</organism>
<proteinExistence type="predicted"/>